<dbReference type="RefSeq" id="WP_148457054.1">
    <property type="nucleotide sequence ID" value="NZ_VSDO01000005.1"/>
</dbReference>
<name>A0A5D0CLL1_9BACL</name>
<proteinExistence type="predicted"/>
<dbReference type="OrthoDB" id="2666734at2"/>
<dbReference type="EMBL" id="VSDO01000005">
    <property type="protein sequence ID" value="TYA10923.1"/>
    <property type="molecule type" value="Genomic_DNA"/>
</dbReference>
<sequence>MGYIAEWNIRHNGTKIAIGEPIPKEMKKEDIDYLLAIKAIKDPEAEAKAIKEAAAKKAKEAAE</sequence>
<evidence type="ECO:0000313" key="2">
    <source>
        <dbReference type="Proteomes" id="UP000325218"/>
    </source>
</evidence>
<comment type="caution">
    <text evidence="1">The sequence shown here is derived from an EMBL/GenBank/DDBJ whole genome shotgun (WGS) entry which is preliminary data.</text>
</comment>
<evidence type="ECO:0000313" key="1">
    <source>
        <dbReference type="EMBL" id="TYA10923.1"/>
    </source>
</evidence>
<protein>
    <submittedName>
        <fullName evidence="1">Uncharacterized protein</fullName>
    </submittedName>
</protein>
<gene>
    <name evidence="1" type="ORF">FRY98_24450</name>
</gene>
<accession>A0A5D0CLL1</accession>
<organism evidence="1 2">
    <name type="scientific">Paenibacillus faecis</name>
    <dbReference type="NCBI Taxonomy" id="862114"/>
    <lineage>
        <taxon>Bacteria</taxon>
        <taxon>Bacillati</taxon>
        <taxon>Bacillota</taxon>
        <taxon>Bacilli</taxon>
        <taxon>Bacillales</taxon>
        <taxon>Paenibacillaceae</taxon>
        <taxon>Paenibacillus</taxon>
    </lineage>
</organism>
<keyword evidence="2" id="KW-1185">Reference proteome</keyword>
<dbReference type="Proteomes" id="UP000325218">
    <property type="component" value="Unassembled WGS sequence"/>
</dbReference>
<reference evidence="1 2" key="1">
    <citation type="submission" date="2019-08" db="EMBL/GenBank/DDBJ databases">
        <title>Genome sequencing of Paenibacillus faecis DSM 23593(T).</title>
        <authorList>
            <person name="Kook J.-K."/>
            <person name="Park S.-N."/>
            <person name="Lim Y.K."/>
        </authorList>
    </citation>
    <scope>NUCLEOTIDE SEQUENCE [LARGE SCALE GENOMIC DNA]</scope>
    <source>
        <strain evidence="1 2">DSM 23593</strain>
    </source>
</reference>
<dbReference type="AlphaFoldDB" id="A0A5D0CLL1"/>